<dbReference type="Pfam" id="PF13637">
    <property type="entry name" value="Ank_4"/>
    <property type="match status" value="1"/>
</dbReference>
<dbReference type="GO" id="GO:0045211">
    <property type="term" value="C:postsynaptic membrane"/>
    <property type="evidence" value="ECO:0007669"/>
    <property type="project" value="TreeGrafter"/>
</dbReference>
<dbReference type="Gene3D" id="1.25.40.20">
    <property type="entry name" value="Ankyrin repeat-containing domain"/>
    <property type="match status" value="2"/>
</dbReference>
<dbReference type="GO" id="GO:0035255">
    <property type="term" value="F:ionotropic glutamate receptor binding"/>
    <property type="evidence" value="ECO:0007669"/>
    <property type="project" value="TreeGrafter"/>
</dbReference>
<dbReference type="InterPro" id="IPR051569">
    <property type="entry name" value="SHANK"/>
</dbReference>
<proteinExistence type="predicted"/>
<dbReference type="GO" id="GO:0014069">
    <property type="term" value="C:postsynaptic density"/>
    <property type="evidence" value="ECO:0007669"/>
    <property type="project" value="TreeGrafter"/>
</dbReference>
<dbReference type="GO" id="GO:0030160">
    <property type="term" value="F:synaptic receptor adaptor activity"/>
    <property type="evidence" value="ECO:0007669"/>
    <property type="project" value="TreeGrafter"/>
</dbReference>
<evidence type="ECO:0000313" key="2">
    <source>
        <dbReference type="Proteomes" id="UP000522331"/>
    </source>
</evidence>
<dbReference type="AlphaFoldDB" id="A0A7K8EP70"/>
<dbReference type="PANTHER" id="PTHR24135:SF4">
    <property type="entry name" value="SH3 AND MULTIPLE ANKYRIN REPEAT DOMAINS PROTEIN 3"/>
    <property type="match status" value="1"/>
</dbReference>
<accession>A0A7K8EP70</accession>
<dbReference type="EMBL" id="VZTC01008792">
    <property type="protein sequence ID" value="NXB53065.1"/>
    <property type="molecule type" value="Genomic_DNA"/>
</dbReference>
<gene>
    <name evidence="1" type="primary">Shank3</name>
    <name evidence="1" type="ORF">LEUROT_R05659</name>
</gene>
<dbReference type="InterPro" id="IPR036770">
    <property type="entry name" value="Ankyrin_rpt-contain_sf"/>
</dbReference>
<dbReference type="GO" id="GO:0043197">
    <property type="term" value="C:dendritic spine"/>
    <property type="evidence" value="ECO:0007669"/>
    <property type="project" value="TreeGrafter"/>
</dbReference>
<feature type="non-terminal residue" evidence="1">
    <location>
        <position position="146"/>
    </location>
</feature>
<comment type="caution">
    <text evidence="1">The sequence shown here is derived from an EMBL/GenBank/DDBJ whole genome shotgun (WGS) entry which is preliminary data.</text>
</comment>
<reference evidence="1 2" key="1">
    <citation type="submission" date="2019-09" db="EMBL/GenBank/DDBJ databases">
        <title>Bird 10,000 Genomes (B10K) Project - Family phase.</title>
        <authorList>
            <person name="Zhang G."/>
        </authorList>
    </citation>
    <scope>NUCLEOTIDE SEQUENCE [LARGE SCALE GENOMIC DNA]</scope>
    <source>
        <strain evidence="1">B10K-DU-002-02</strain>
        <tissue evidence="1">Muscle</tissue>
    </source>
</reference>
<protein>
    <submittedName>
        <fullName evidence="1">SHAN3 protein</fullName>
    </submittedName>
</protein>
<keyword evidence="2" id="KW-1185">Reference proteome</keyword>
<feature type="non-terminal residue" evidence="1">
    <location>
        <position position="1"/>
    </location>
</feature>
<dbReference type="PANTHER" id="PTHR24135">
    <property type="entry name" value="SH3 AND MULTIPLE ANKYRIN REPEAT DOMAINS PROTEIN"/>
    <property type="match status" value="1"/>
</dbReference>
<name>A0A7K8EP70_LEURO</name>
<sequence length="146" mass="15700">ECPLTAAAQLELSTDMIKALRNGGAHLDFRTREGMTALHKAVRCRNHAALLVRLVSGNVLLVPTDGDPPCGAGSTGMGSEGIGNDPLVFMDGDPQGLGMFSWYQWQEIHQACRYGHVQHLEHLLFYGADMTAQNASGNTALHICAL</sequence>
<organism evidence="1 2">
    <name type="scientific">Leucopsar rothschildi</name>
    <name type="common">Bali myna</name>
    <name type="synonym">Rothschild's mynah</name>
    <dbReference type="NCBI Taxonomy" id="127929"/>
    <lineage>
        <taxon>Eukaryota</taxon>
        <taxon>Metazoa</taxon>
        <taxon>Chordata</taxon>
        <taxon>Craniata</taxon>
        <taxon>Vertebrata</taxon>
        <taxon>Euteleostomi</taxon>
        <taxon>Archelosauria</taxon>
        <taxon>Archosauria</taxon>
        <taxon>Dinosauria</taxon>
        <taxon>Saurischia</taxon>
        <taxon>Theropoda</taxon>
        <taxon>Coelurosauria</taxon>
        <taxon>Aves</taxon>
        <taxon>Neognathae</taxon>
        <taxon>Neoaves</taxon>
        <taxon>Telluraves</taxon>
        <taxon>Australaves</taxon>
        <taxon>Passeriformes</taxon>
        <taxon>Sturnidae</taxon>
        <taxon>Leucopsar</taxon>
    </lineage>
</organism>
<dbReference type="InterPro" id="IPR002110">
    <property type="entry name" value="Ankyrin_rpt"/>
</dbReference>
<dbReference type="SUPFAM" id="SSF48403">
    <property type="entry name" value="Ankyrin repeat"/>
    <property type="match status" value="1"/>
</dbReference>
<dbReference type="SMART" id="SM00248">
    <property type="entry name" value="ANK"/>
    <property type="match status" value="2"/>
</dbReference>
<dbReference type="Proteomes" id="UP000522331">
    <property type="component" value="Unassembled WGS sequence"/>
</dbReference>
<evidence type="ECO:0000313" key="1">
    <source>
        <dbReference type="EMBL" id="NXB53065.1"/>
    </source>
</evidence>